<comment type="cofactor">
    <cofactor evidence="6">
        <name>Mg(2+)</name>
        <dbReference type="ChEBI" id="CHEBI:18420"/>
    </cofactor>
    <cofactor evidence="6">
        <name>Mn(2+)</name>
        <dbReference type="ChEBI" id="CHEBI:29035"/>
    </cofactor>
    <text evidence="6">Probably binds two magnesium or manganese ions per subunit.</text>
</comment>
<evidence type="ECO:0000256" key="2">
    <source>
        <dbReference type="ARBA" id="ARBA00022723"/>
    </source>
</evidence>
<dbReference type="AlphaFoldDB" id="A0A6N7W837"/>
<dbReference type="RefSeq" id="WP_154545123.1">
    <property type="nucleotide sequence ID" value="NZ_VULO01000008.1"/>
</dbReference>
<feature type="site" description="Important for catalytic activity" evidence="7">
    <location>
        <position position="223"/>
    </location>
</feature>
<sequence length="261" mass="29680">MRIATWNVNSARTRVDRIIAFLQRSNVDMLAMQEIKCRPDQFPIDAFTEAGYEVAIHGLNQWNGVAIASKLPLLDVRDQFPSQPTWQDTVEARALAATVESPAGPLTYWSLYIPNGREISHPHYQYKLEWLAALQADASGWLREDPDALIAMGGDWNVAPRDEDVWDIDFFAGATHVTPAEREAFSAFEDAGYREVTRPQVEGYTYWDYQQLRFPKNEGMRIDFMYASPALADRVVSAEIDRNERKGKGASDHVPVIVDWE</sequence>
<dbReference type="CDD" id="cd09086">
    <property type="entry name" value="ExoIII-like_AP-endo"/>
    <property type="match status" value="1"/>
</dbReference>
<evidence type="ECO:0000256" key="1">
    <source>
        <dbReference type="ARBA" id="ARBA00007092"/>
    </source>
</evidence>
<reference evidence="9 10" key="1">
    <citation type="submission" date="2019-08" db="EMBL/GenBank/DDBJ databases">
        <title>In-depth cultivation of the pig gut microbiome towards novel bacterial diversity and tailored functional studies.</title>
        <authorList>
            <person name="Wylensek D."/>
            <person name="Hitch T.C.A."/>
            <person name="Clavel T."/>
        </authorList>
    </citation>
    <scope>NUCLEOTIDE SEQUENCE [LARGE SCALE GENOMIC DNA]</scope>
    <source>
        <strain evidence="9 10">WB03_NA08</strain>
    </source>
</reference>
<evidence type="ECO:0000259" key="8">
    <source>
        <dbReference type="Pfam" id="PF03372"/>
    </source>
</evidence>
<feature type="site" description="Interaction with DNA substrate" evidence="7">
    <location>
        <position position="253"/>
    </location>
</feature>
<keyword evidence="4 6" id="KW-0460">Magnesium</keyword>
<keyword evidence="3" id="KW-0378">Hydrolase</keyword>
<feature type="site" description="Transition state stabilizer" evidence="7">
    <location>
        <position position="157"/>
    </location>
</feature>
<feature type="binding site" evidence="6">
    <location>
        <position position="252"/>
    </location>
    <ligand>
        <name>Mg(2+)</name>
        <dbReference type="ChEBI" id="CHEBI:18420"/>
        <label>1</label>
    </ligand>
</feature>
<keyword evidence="10" id="KW-1185">Reference proteome</keyword>
<evidence type="ECO:0000313" key="10">
    <source>
        <dbReference type="Proteomes" id="UP000470875"/>
    </source>
</evidence>
<evidence type="ECO:0000256" key="7">
    <source>
        <dbReference type="PIRSR" id="PIRSR604808-3"/>
    </source>
</evidence>
<dbReference type="GO" id="GO:0006281">
    <property type="term" value="P:DNA repair"/>
    <property type="evidence" value="ECO:0007669"/>
    <property type="project" value="InterPro"/>
</dbReference>
<feature type="binding site" evidence="6">
    <location>
        <position position="7"/>
    </location>
    <ligand>
        <name>Mg(2+)</name>
        <dbReference type="ChEBI" id="CHEBI:18420"/>
        <label>1</label>
    </ligand>
</feature>
<evidence type="ECO:0000256" key="3">
    <source>
        <dbReference type="ARBA" id="ARBA00022801"/>
    </source>
</evidence>
<comment type="caution">
    <text evidence="9">The sequence shown here is derived from an EMBL/GenBank/DDBJ whole genome shotgun (WGS) entry which is preliminary data.</text>
</comment>
<dbReference type="NCBIfam" id="TIGR00633">
    <property type="entry name" value="xth"/>
    <property type="match status" value="1"/>
</dbReference>
<evidence type="ECO:0000313" key="9">
    <source>
        <dbReference type="EMBL" id="MSS84602.1"/>
    </source>
</evidence>
<dbReference type="InterPro" id="IPR037493">
    <property type="entry name" value="ExoIII-like"/>
</dbReference>
<feature type="active site" description="Proton donor/acceptor" evidence="5">
    <location>
        <position position="155"/>
    </location>
</feature>
<feature type="active site" description="Proton acceptor" evidence="5">
    <location>
        <position position="253"/>
    </location>
</feature>
<dbReference type="PANTHER" id="PTHR43250:SF2">
    <property type="entry name" value="EXODEOXYRIBONUCLEASE III"/>
    <property type="match status" value="1"/>
</dbReference>
<dbReference type="EMBL" id="VULO01000008">
    <property type="protein sequence ID" value="MSS84602.1"/>
    <property type="molecule type" value="Genomic_DNA"/>
</dbReference>
<dbReference type="Pfam" id="PF03372">
    <property type="entry name" value="Exo_endo_phos"/>
    <property type="match status" value="1"/>
</dbReference>
<dbReference type="Gene3D" id="3.60.10.10">
    <property type="entry name" value="Endonuclease/exonuclease/phosphatase"/>
    <property type="match status" value="1"/>
</dbReference>
<proteinExistence type="inferred from homology"/>
<dbReference type="PROSITE" id="PS51435">
    <property type="entry name" value="AP_NUCLEASE_F1_4"/>
    <property type="match status" value="1"/>
</dbReference>
<dbReference type="GO" id="GO:0008311">
    <property type="term" value="F:double-stranded DNA 3'-5' DNA exonuclease activity"/>
    <property type="evidence" value="ECO:0007669"/>
    <property type="project" value="InterPro"/>
</dbReference>
<dbReference type="SUPFAM" id="SSF56219">
    <property type="entry name" value="DNase I-like"/>
    <property type="match status" value="1"/>
</dbReference>
<keyword evidence="2 6" id="KW-0479">Metal-binding</keyword>
<feature type="domain" description="Endonuclease/exonuclease/phosphatase" evidence="8">
    <location>
        <begin position="4"/>
        <end position="253"/>
    </location>
</feature>
<protein>
    <submittedName>
        <fullName evidence="9">Exodeoxyribonuclease III</fullName>
    </submittedName>
</protein>
<accession>A0A6N7W837</accession>
<dbReference type="InterPro" id="IPR036691">
    <property type="entry name" value="Endo/exonu/phosph_ase_sf"/>
</dbReference>
<feature type="binding site" evidence="6">
    <location>
        <position position="34"/>
    </location>
    <ligand>
        <name>Mg(2+)</name>
        <dbReference type="ChEBI" id="CHEBI:18420"/>
        <label>1</label>
    </ligand>
</feature>
<evidence type="ECO:0000256" key="6">
    <source>
        <dbReference type="PIRSR" id="PIRSR604808-2"/>
    </source>
</evidence>
<dbReference type="GO" id="GO:0046872">
    <property type="term" value="F:metal ion binding"/>
    <property type="evidence" value="ECO:0007669"/>
    <property type="project" value="UniProtKB-KW"/>
</dbReference>
<dbReference type="Proteomes" id="UP000470875">
    <property type="component" value="Unassembled WGS sequence"/>
</dbReference>
<keyword evidence="6" id="KW-0464">Manganese</keyword>
<dbReference type="InterPro" id="IPR005135">
    <property type="entry name" value="Endo/exonuclease/phosphatase"/>
</dbReference>
<dbReference type="InterPro" id="IPR004808">
    <property type="entry name" value="AP_endonuc_1"/>
</dbReference>
<feature type="binding site" evidence="6">
    <location>
        <position position="155"/>
    </location>
    <ligand>
        <name>Mg(2+)</name>
        <dbReference type="ChEBI" id="CHEBI:18420"/>
        <label>1</label>
    </ligand>
</feature>
<organism evidence="9 10">
    <name type="scientific">Scrofimicrobium canadense</name>
    <dbReference type="NCBI Taxonomy" id="2652290"/>
    <lineage>
        <taxon>Bacteria</taxon>
        <taxon>Bacillati</taxon>
        <taxon>Actinomycetota</taxon>
        <taxon>Actinomycetes</taxon>
        <taxon>Actinomycetales</taxon>
        <taxon>Actinomycetaceae</taxon>
        <taxon>Scrofimicrobium</taxon>
    </lineage>
</organism>
<feature type="binding site" evidence="6">
    <location>
        <position position="253"/>
    </location>
    <ligand>
        <name>Mg(2+)</name>
        <dbReference type="ChEBI" id="CHEBI:18420"/>
        <label>1</label>
    </ligand>
</feature>
<feature type="active site" evidence="5">
    <location>
        <position position="112"/>
    </location>
</feature>
<comment type="similarity">
    <text evidence="1">Belongs to the DNA repair enzymes AP/ExoA family.</text>
</comment>
<dbReference type="PANTHER" id="PTHR43250">
    <property type="entry name" value="EXODEOXYRIBONUCLEASE III"/>
    <property type="match status" value="1"/>
</dbReference>
<name>A0A6N7W837_9ACTO</name>
<evidence type="ECO:0000256" key="4">
    <source>
        <dbReference type="ARBA" id="ARBA00022842"/>
    </source>
</evidence>
<evidence type="ECO:0000256" key="5">
    <source>
        <dbReference type="PIRSR" id="PIRSR604808-1"/>
    </source>
</evidence>
<gene>
    <name evidence="9" type="ORF">FYJ24_07460</name>
</gene>
<feature type="binding site" evidence="6">
    <location>
        <position position="157"/>
    </location>
    <ligand>
        <name>Mg(2+)</name>
        <dbReference type="ChEBI" id="CHEBI:18420"/>
        <label>1</label>
    </ligand>
</feature>